<accession>A0A2K9IWW6</accession>
<evidence type="ECO:0000313" key="1">
    <source>
        <dbReference type="EMBL" id="AUJ24242.1"/>
    </source>
</evidence>
<dbReference type="KEGG" id="vpn:A21D_01136"/>
<sequence length="83" mass="9768">MLNKLTKGINILITTFMQTNEGKSVEAWDHNIRISKEKISNYPTQIYDLLSLFENYVTDTTRYISPISRHTMMRGDRNDIWAN</sequence>
<dbReference type="EMBL" id="CP018622">
    <property type="protein sequence ID" value="AUJ24242.1"/>
    <property type="molecule type" value="Genomic_DNA"/>
</dbReference>
<protein>
    <submittedName>
        <fullName evidence="1">Uncharacterized protein</fullName>
    </submittedName>
</protein>
<gene>
    <name evidence="1" type="ORF">A21D_01136</name>
</gene>
<name>A0A2K9IWW6_9BACI</name>
<dbReference type="Proteomes" id="UP000234237">
    <property type="component" value="Chromosome"/>
</dbReference>
<organism evidence="1 2">
    <name type="scientific">Virgibacillus dokdonensis</name>
    <dbReference type="NCBI Taxonomy" id="302167"/>
    <lineage>
        <taxon>Bacteria</taxon>
        <taxon>Bacillati</taxon>
        <taxon>Bacillota</taxon>
        <taxon>Bacilli</taxon>
        <taxon>Bacillales</taxon>
        <taxon>Bacillaceae</taxon>
        <taxon>Virgibacillus</taxon>
    </lineage>
</organism>
<evidence type="ECO:0000313" key="2">
    <source>
        <dbReference type="Proteomes" id="UP000234237"/>
    </source>
</evidence>
<proteinExistence type="predicted"/>
<reference evidence="2" key="1">
    <citation type="submission" date="2016-11" db="EMBL/GenBank/DDBJ databases">
        <title>Complete genome sequence of Virgibacillus pantothenticus 21D, a halophilic bacterium isolated from the deep hypersaline anoxic basin Discovery in the Mediterranean Sea.</title>
        <authorList>
            <person name="Zeaiter Z."/>
            <person name="Booth J.M."/>
            <person name="Prosdocimi E.M."/>
            <person name="Mapelli F."/>
            <person name="Fusi M."/>
            <person name="Daffonchio D."/>
            <person name="Borin S."/>
            <person name="Crotti E."/>
        </authorList>
    </citation>
    <scope>NUCLEOTIDE SEQUENCE [LARGE SCALE GENOMIC DNA]</scope>
    <source>
        <strain evidence="2">21D</strain>
    </source>
</reference>
<dbReference type="AlphaFoldDB" id="A0A2K9IWW6"/>
<dbReference type="RefSeq" id="WP_101932958.1">
    <property type="nucleotide sequence ID" value="NZ_CP018622.1"/>
</dbReference>